<keyword evidence="6" id="KW-1185">Reference proteome</keyword>
<dbReference type="Gene3D" id="3.40.50.720">
    <property type="entry name" value="NAD(P)-binding Rossmann-like Domain"/>
    <property type="match status" value="1"/>
</dbReference>
<feature type="domain" description="Enoyl reductase (ER)" evidence="4">
    <location>
        <begin position="9"/>
        <end position="331"/>
    </location>
</feature>
<dbReference type="RefSeq" id="WP_091511506.1">
    <property type="nucleotide sequence ID" value="NZ_FORP01000015.1"/>
</dbReference>
<dbReference type="OrthoDB" id="3175656at2"/>
<dbReference type="InterPro" id="IPR013154">
    <property type="entry name" value="ADH-like_N"/>
</dbReference>
<evidence type="ECO:0000256" key="3">
    <source>
        <dbReference type="RuleBase" id="RU364000"/>
    </source>
</evidence>
<dbReference type="GO" id="GO:0016491">
    <property type="term" value="F:oxidoreductase activity"/>
    <property type="evidence" value="ECO:0007669"/>
    <property type="project" value="UniProtKB-KW"/>
</dbReference>
<dbReference type="Pfam" id="PF08240">
    <property type="entry name" value="ADH_N"/>
    <property type="match status" value="1"/>
</dbReference>
<dbReference type="SMART" id="SM00829">
    <property type="entry name" value="PKS_ER"/>
    <property type="match status" value="1"/>
</dbReference>
<dbReference type="InterPro" id="IPR051603">
    <property type="entry name" value="Zinc-ADH_QOR/CCCR"/>
</dbReference>
<accession>A0A1I3XJP4</accession>
<dbReference type="InterPro" id="IPR011032">
    <property type="entry name" value="GroES-like_sf"/>
</dbReference>
<keyword evidence="3" id="KW-0560">Oxidoreductase</keyword>
<dbReference type="Gene3D" id="3.90.180.10">
    <property type="entry name" value="Medium-chain alcohol dehydrogenases, catalytic domain"/>
    <property type="match status" value="1"/>
</dbReference>
<reference evidence="5 6" key="1">
    <citation type="submission" date="2016-10" db="EMBL/GenBank/DDBJ databases">
        <authorList>
            <person name="de Groot N.N."/>
        </authorList>
    </citation>
    <scope>NUCLEOTIDE SEQUENCE [LARGE SCALE GENOMIC DNA]</scope>
    <source>
        <strain evidence="5 6">DSM 44468</strain>
    </source>
</reference>
<proteinExistence type="inferred from homology"/>
<evidence type="ECO:0000313" key="5">
    <source>
        <dbReference type="EMBL" id="SFK19569.1"/>
    </source>
</evidence>
<dbReference type="SUPFAM" id="SSF50129">
    <property type="entry name" value="GroES-like"/>
    <property type="match status" value="1"/>
</dbReference>
<dbReference type="InterPro" id="IPR013149">
    <property type="entry name" value="ADH-like_C"/>
</dbReference>
<dbReference type="InterPro" id="IPR036291">
    <property type="entry name" value="NAD(P)-bd_dom_sf"/>
</dbReference>
<dbReference type="InterPro" id="IPR014182">
    <property type="entry name" value="ADH_Zn_typ-1"/>
</dbReference>
<protein>
    <recommendedName>
        <fullName evidence="3">Zinc-type alcohol dehydrogenase-like protein</fullName>
    </recommendedName>
</protein>
<dbReference type="InterPro" id="IPR020843">
    <property type="entry name" value="ER"/>
</dbReference>
<evidence type="ECO:0000259" key="4">
    <source>
        <dbReference type="SMART" id="SM00829"/>
    </source>
</evidence>
<dbReference type="Pfam" id="PF00107">
    <property type="entry name" value="ADH_zinc_N"/>
    <property type="match status" value="1"/>
</dbReference>
<gene>
    <name evidence="5" type="ORF">SAMN05421835_115138</name>
</gene>
<dbReference type="STRING" id="115433.SAMN05421835_115138"/>
<dbReference type="EMBL" id="FORP01000015">
    <property type="protein sequence ID" value="SFK19569.1"/>
    <property type="molecule type" value="Genomic_DNA"/>
</dbReference>
<dbReference type="PANTHER" id="PTHR44154">
    <property type="entry name" value="QUINONE OXIDOREDUCTASE"/>
    <property type="match status" value="1"/>
</dbReference>
<dbReference type="GO" id="GO:0008270">
    <property type="term" value="F:zinc ion binding"/>
    <property type="evidence" value="ECO:0007669"/>
    <property type="project" value="InterPro"/>
</dbReference>
<evidence type="ECO:0000256" key="1">
    <source>
        <dbReference type="ARBA" id="ARBA00010371"/>
    </source>
</evidence>
<dbReference type="CDD" id="cd08252">
    <property type="entry name" value="AL_MDR"/>
    <property type="match status" value="1"/>
</dbReference>
<comment type="similarity">
    <text evidence="1 3">Belongs to the zinc-containing alcohol dehydrogenase family. Quinone oxidoreductase subfamily.</text>
</comment>
<dbReference type="Proteomes" id="UP000199025">
    <property type="component" value="Unassembled WGS sequence"/>
</dbReference>
<dbReference type="PANTHER" id="PTHR44154:SF1">
    <property type="entry name" value="QUINONE OXIDOREDUCTASE"/>
    <property type="match status" value="1"/>
</dbReference>
<dbReference type="SUPFAM" id="SSF51735">
    <property type="entry name" value="NAD(P)-binding Rossmann-fold domains"/>
    <property type="match status" value="1"/>
</dbReference>
<sequence length="333" mass="35748">MSTRTSAVGSFRSLPVDDPDALVDVEIEVGEPGPHDLLVEVRAVSVNPVDVKVRAGFGSADEPKVLGFDAAGVVRAVGTEVRAFAPGDEVYYAGSINRTGSNAGLQLVDSRIAGHKPASLDFAEAAALPLTTITAWEGLFDRFRVGRDATGTLLVVSAAGGVGSMVLQLARKLTGLEIVGTASRPESAEWARELGAHHIADHHDLVREVRKVAPGGVQYVFSPVSGQNVEAYAELLTPRGEVVAIDEPEGMDLLPLKSKSLTWHWELMFTRPLYEPESTAQRELLDEVARLVDAGELRTTLTTRLSGLTAENVREAHRMVERGSMIGKVVIER</sequence>
<evidence type="ECO:0000256" key="2">
    <source>
        <dbReference type="ARBA" id="ARBA00022857"/>
    </source>
</evidence>
<dbReference type="AlphaFoldDB" id="A0A1I3XJP4"/>
<keyword evidence="2" id="KW-0521">NADP</keyword>
<organism evidence="5 6">
    <name type="scientific">Amycolatopsis sacchari</name>
    <dbReference type="NCBI Taxonomy" id="115433"/>
    <lineage>
        <taxon>Bacteria</taxon>
        <taxon>Bacillati</taxon>
        <taxon>Actinomycetota</taxon>
        <taxon>Actinomycetes</taxon>
        <taxon>Pseudonocardiales</taxon>
        <taxon>Pseudonocardiaceae</taxon>
        <taxon>Amycolatopsis</taxon>
    </lineage>
</organism>
<keyword evidence="3" id="KW-0862">Zinc</keyword>
<evidence type="ECO:0000313" key="6">
    <source>
        <dbReference type="Proteomes" id="UP000199025"/>
    </source>
</evidence>
<keyword evidence="3" id="KW-0479">Metal-binding</keyword>
<dbReference type="NCBIfam" id="TIGR02817">
    <property type="entry name" value="adh_fam_1"/>
    <property type="match status" value="1"/>
</dbReference>
<name>A0A1I3XJP4_9PSEU</name>